<evidence type="ECO:0000256" key="1">
    <source>
        <dbReference type="ARBA" id="ARBA00022679"/>
    </source>
</evidence>
<keyword evidence="4" id="KW-1185">Reference proteome</keyword>
<gene>
    <name evidence="3" type="ORF">Pla8534_03010</name>
</gene>
<dbReference type="Proteomes" id="UP000317648">
    <property type="component" value="Chromosome"/>
</dbReference>
<evidence type="ECO:0000313" key="3">
    <source>
        <dbReference type="EMBL" id="QDU92553.1"/>
    </source>
</evidence>
<dbReference type="Pfam" id="PF01648">
    <property type="entry name" value="ACPS"/>
    <property type="match status" value="1"/>
</dbReference>
<sequence>MTAPLRVVRYCASRRWTAGSLKPSAAWLAPGELRELELFRDPQRRQQWLQGRRLAKETLAALAGATSLAQIEILTRDAQGRGLAPQVQVQGRPSRWRLTLSHSTRGVLAAVVDRDRWQVGADLTDAADRSEHFRQLWFTPAEQAWLNAAPTVRTAQLWSLKEAIYKACNQGEPWTPRAIELQFNPATSPQCHYHGRPLLGLQGSVQTIDGQTAAVVYLPGPGDRSPAGQSVAAELCL</sequence>
<dbReference type="RefSeq" id="WP_145048602.1">
    <property type="nucleotide sequence ID" value="NZ_CP036433.1"/>
</dbReference>
<evidence type="ECO:0000313" key="4">
    <source>
        <dbReference type="Proteomes" id="UP000317648"/>
    </source>
</evidence>
<dbReference type="GO" id="GO:0000287">
    <property type="term" value="F:magnesium ion binding"/>
    <property type="evidence" value="ECO:0007669"/>
    <property type="project" value="InterPro"/>
</dbReference>
<dbReference type="AlphaFoldDB" id="A0A518DL42"/>
<keyword evidence="1 3" id="KW-0808">Transferase</keyword>
<dbReference type="GO" id="GO:0008897">
    <property type="term" value="F:holo-[acyl-carrier-protein] synthase activity"/>
    <property type="evidence" value="ECO:0007669"/>
    <property type="project" value="InterPro"/>
</dbReference>
<dbReference type="EMBL" id="CP036433">
    <property type="protein sequence ID" value="QDU92553.1"/>
    <property type="molecule type" value="Genomic_DNA"/>
</dbReference>
<dbReference type="SUPFAM" id="SSF56214">
    <property type="entry name" value="4'-phosphopantetheinyl transferase"/>
    <property type="match status" value="2"/>
</dbReference>
<dbReference type="Gene3D" id="3.90.470.20">
    <property type="entry name" value="4'-phosphopantetheinyl transferase domain"/>
    <property type="match status" value="2"/>
</dbReference>
<accession>A0A518DL42</accession>
<proteinExistence type="predicted"/>
<dbReference type="InterPro" id="IPR008278">
    <property type="entry name" value="4-PPantetheinyl_Trfase_dom"/>
</dbReference>
<organism evidence="3 4">
    <name type="scientific">Lignipirellula cremea</name>
    <dbReference type="NCBI Taxonomy" id="2528010"/>
    <lineage>
        <taxon>Bacteria</taxon>
        <taxon>Pseudomonadati</taxon>
        <taxon>Planctomycetota</taxon>
        <taxon>Planctomycetia</taxon>
        <taxon>Pirellulales</taxon>
        <taxon>Pirellulaceae</taxon>
        <taxon>Lignipirellula</taxon>
    </lineage>
</organism>
<feature type="domain" description="4'-phosphopantetheinyl transferase" evidence="2">
    <location>
        <begin position="118"/>
        <end position="197"/>
    </location>
</feature>
<protein>
    <submittedName>
        <fullName evidence="3">4'-phosphopantetheinyl transferase</fullName>
    </submittedName>
</protein>
<dbReference type="OrthoDB" id="211177at2"/>
<reference evidence="3 4" key="1">
    <citation type="submission" date="2019-02" db="EMBL/GenBank/DDBJ databases">
        <title>Deep-cultivation of Planctomycetes and their phenomic and genomic characterization uncovers novel biology.</title>
        <authorList>
            <person name="Wiegand S."/>
            <person name="Jogler M."/>
            <person name="Boedeker C."/>
            <person name="Pinto D."/>
            <person name="Vollmers J."/>
            <person name="Rivas-Marin E."/>
            <person name="Kohn T."/>
            <person name="Peeters S.H."/>
            <person name="Heuer A."/>
            <person name="Rast P."/>
            <person name="Oberbeckmann S."/>
            <person name="Bunk B."/>
            <person name="Jeske O."/>
            <person name="Meyerdierks A."/>
            <person name="Storesund J.E."/>
            <person name="Kallscheuer N."/>
            <person name="Luecker S."/>
            <person name="Lage O.M."/>
            <person name="Pohl T."/>
            <person name="Merkel B.J."/>
            <person name="Hornburger P."/>
            <person name="Mueller R.-W."/>
            <person name="Bruemmer F."/>
            <person name="Labrenz M."/>
            <person name="Spormann A.M."/>
            <person name="Op den Camp H."/>
            <person name="Overmann J."/>
            <person name="Amann R."/>
            <person name="Jetten M.S.M."/>
            <person name="Mascher T."/>
            <person name="Medema M.H."/>
            <person name="Devos D.P."/>
            <person name="Kaster A.-K."/>
            <person name="Ovreas L."/>
            <person name="Rohde M."/>
            <person name="Galperin M.Y."/>
            <person name="Jogler C."/>
        </authorList>
    </citation>
    <scope>NUCLEOTIDE SEQUENCE [LARGE SCALE GENOMIC DNA]</scope>
    <source>
        <strain evidence="3 4">Pla85_3_4</strain>
    </source>
</reference>
<name>A0A518DL42_9BACT</name>
<dbReference type="InterPro" id="IPR037143">
    <property type="entry name" value="4-PPantetheinyl_Trfase_dom_sf"/>
</dbReference>
<dbReference type="KEGG" id="lcre:Pla8534_03010"/>
<evidence type="ECO:0000259" key="2">
    <source>
        <dbReference type="Pfam" id="PF01648"/>
    </source>
</evidence>